<feature type="transmembrane region" description="Helical" evidence="1">
    <location>
        <begin position="303"/>
        <end position="327"/>
    </location>
</feature>
<keyword evidence="1" id="KW-0812">Transmembrane</keyword>
<evidence type="ECO:0000256" key="1">
    <source>
        <dbReference type="SAM" id="Phobius"/>
    </source>
</evidence>
<feature type="transmembrane region" description="Helical" evidence="1">
    <location>
        <begin position="95"/>
        <end position="114"/>
    </location>
</feature>
<dbReference type="PANTHER" id="PTHR34492">
    <property type="entry name" value="GUSTATORY RECEPTOR FAMILY"/>
    <property type="match status" value="1"/>
</dbReference>
<organism evidence="2 3">
    <name type="scientific">Panagrellus redivivus</name>
    <name type="common">Microworm</name>
    <dbReference type="NCBI Taxonomy" id="6233"/>
    <lineage>
        <taxon>Eukaryota</taxon>
        <taxon>Metazoa</taxon>
        <taxon>Ecdysozoa</taxon>
        <taxon>Nematoda</taxon>
        <taxon>Chromadorea</taxon>
        <taxon>Rhabditida</taxon>
        <taxon>Tylenchina</taxon>
        <taxon>Panagrolaimomorpha</taxon>
        <taxon>Panagrolaimoidea</taxon>
        <taxon>Panagrolaimidae</taxon>
        <taxon>Panagrellus</taxon>
    </lineage>
</organism>
<keyword evidence="1" id="KW-0472">Membrane</keyword>
<sequence>MYGAGGIPMLAVGPIVETTEEKMTAVREKFSWTMKMLEMSLIYYGDRQPGCWNGFVHYLRVGLALLMISTSIYYNLYLGNLIVKNWGEESNVMEIVVFTWSIQVSSSMCFLLYWQYCGYMHEIFMTIHHPTSSKRYEEARTVIHQVMTISFVVFVVCILMLGAMSTVHYFHVDAGGMIKFEAYNMFVHPYGYPFSMMFIAYGLMVWNIVLTFYVVVSYVMYFELERFNGKLARLAIIDENPEQAKIVDIGDELLKHFSTKIQLGKMVQTVNNAFEVYVFVMIGTNIPTTVFSLLSFMTAIQQGWLSVALVTPGICFSIAELIGLTAVPAKLYDTILKVEGVLYSSPCIWYPYNERVYAIANAFISHARQSNLGISLWGFAVVSKPLILTTISLTVTYLTLMIELAPAIGHEGHQHGLIRH</sequence>
<feature type="transmembrane region" description="Helical" evidence="1">
    <location>
        <begin position="57"/>
        <end position="75"/>
    </location>
</feature>
<evidence type="ECO:0000313" key="3">
    <source>
        <dbReference type="WBParaSite" id="Pan_g3572.t1"/>
    </source>
</evidence>
<proteinExistence type="predicted"/>
<dbReference type="Proteomes" id="UP000492821">
    <property type="component" value="Unassembled WGS sequence"/>
</dbReference>
<keyword evidence="2" id="KW-1185">Reference proteome</keyword>
<dbReference type="PANTHER" id="PTHR34492:SF2">
    <property type="entry name" value="G PROTEIN-COUPLED RECEPTOR"/>
    <property type="match status" value="1"/>
</dbReference>
<feature type="transmembrane region" description="Helical" evidence="1">
    <location>
        <begin position="276"/>
        <end position="297"/>
    </location>
</feature>
<reference evidence="2" key="1">
    <citation type="journal article" date="2013" name="Genetics">
        <title>The draft genome and transcriptome of Panagrellus redivivus are shaped by the harsh demands of a free-living lifestyle.</title>
        <authorList>
            <person name="Srinivasan J."/>
            <person name="Dillman A.R."/>
            <person name="Macchietto M.G."/>
            <person name="Heikkinen L."/>
            <person name="Lakso M."/>
            <person name="Fracchia K.M."/>
            <person name="Antoshechkin I."/>
            <person name="Mortazavi A."/>
            <person name="Wong G."/>
            <person name="Sternberg P.W."/>
        </authorList>
    </citation>
    <scope>NUCLEOTIDE SEQUENCE [LARGE SCALE GENOMIC DNA]</scope>
    <source>
        <strain evidence="2">MT8872</strain>
    </source>
</reference>
<dbReference type="AlphaFoldDB" id="A0A7E4VWD8"/>
<reference evidence="3" key="2">
    <citation type="submission" date="2020-10" db="UniProtKB">
        <authorList>
            <consortium name="WormBaseParasite"/>
        </authorList>
    </citation>
    <scope>IDENTIFICATION</scope>
</reference>
<name>A0A7E4VWD8_PANRE</name>
<protein>
    <submittedName>
        <fullName evidence="3">Odorant receptor</fullName>
    </submittedName>
</protein>
<evidence type="ECO:0000313" key="2">
    <source>
        <dbReference type="Proteomes" id="UP000492821"/>
    </source>
</evidence>
<feature type="transmembrane region" description="Helical" evidence="1">
    <location>
        <begin position="142"/>
        <end position="170"/>
    </location>
</feature>
<feature type="transmembrane region" description="Helical" evidence="1">
    <location>
        <begin position="190"/>
        <end position="221"/>
    </location>
</feature>
<accession>A0A7E4VWD8</accession>
<keyword evidence="1" id="KW-1133">Transmembrane helix</keyword>
<dbReference type="WBParaSite" id="Pan_g3572.t1">
    <property type="protein sequence ID" value="Pan_g3572.t1"/>
    <property type="gene ID" value="Pan_g3572"/>
</dbReference>